<accession>A0A5K7YYE9</accession>
<dbReference type="EMBL" id="AP021875">
    <property type="protein sequence ID" value="BBO74722.1"/>
    <property type="molecule type" value="Genomic_DNA"/>
</dbReference>
<reference evidence="1 2" key="1">
    <citation type="submission" date="2019-11" db="EMBL/GenBank/DDBJ databases">
        <title>Comparative genomics of hydrocarbon-degrading Desulfosarcina strains.</title>
        <authorList>
            <person name="Watanabe M."/>
            <person name="Kojima H."/>
            <person name="Fukui M."/>
        </authorList>
    </citation>
    <scope>NUCLEOTIDE SEQUENCE [LARGE SCALE GENOMIC DNA]</scope>
    <source>
        <strain evidence="1 2">PP31</strain>
    </source>
</reference>
<gene>
    <name evidence="1" type="ORF">DSCW_21390</name>
</gene>
<organism evidence="1 2">
    <name type="scientific">Desulfosarcina widdelii</name>
    <dbReference type="NCBI Taxonomy" id="947919"/>
    <lineage>
        <taxon>Bacteria</taxon>
        <taxon>Pseudomonadati</taxon>
        <taxon>Thermodesulfobacteriota</taxon>
        <taxon>Desulfobacteria</taxon>
        <taxon>Desulfobacterales</taxon>
        <taxon>Desulfosarcinaceae</taxon>
        <taxon>Desulfosarcina</taxon>
    </lineage>
</organism>
<dbReference type="KEGG" id="dwd:DSCW_21390"/>
<protein>
    <submittedName>
        <fullName evidence="1">Uncharacterized protein</fullName>
    </submittedName>
</protein>
<evidence type="ECO:0000313" key="1">
    <source>
        <dbReference type="EMBL" id="BBO74722.1"/>
    </source>
</evidence>
<keyword evidence="2" id="KW-1185">Reference proteome</keyword>
<evidence type="ECO:0000313" key="2">
    <source>
        <dbReference type="Proteomes" id="UP000427769"/>
    </source>
</evidence>
<sequence length="64" mass="7673">MDKYLLARKTQIPNYYEIPLYILNQETGYVLYKPANKKIDKTQYTIDNYPNLYIHIDDKINATN</sequence>
<dbReference type="Proteomes" id="UP000427769">
    <property type="component" value="Chromosome"/>
</dbReference>
<proteinExistence type="predicted"/>
<dbReference type="AlphaFoldDB" id="A0A5K7YYE9"/>
<name>A0A5K7YYE9_9BACT</name>